<keyword evidence="5" id="KW-1185">Reference proteome</keyword>
<dbReference type="PANTHER" id="PTHR19857">
    <property type="entry name" value="MITOCHONDRIAL DIVISION PROTEIN 1-RELATED"/>
    <property type="match status" value="1"/>
</dbReference>
<evidence type="ECO:0000313" key="5">
    <source>
        <dbReference type="Proteomes" id="UP001159364"/>
    </source>
</evidence>
<evidence type="ECO:0000256" key="2">
    <source>
        <dbReference type="ARBA" id="ARBA00022737"/>
    </source>
</evidence>
<dbReference type="EMBL" id="JAIWQS010000007">
    <property type="protein sequence ID" value="KAJ8759613.1"/>
    <property type="molecule type" value="Genomic_DNA"/>
</dbReference>
<sequence length="488" mass="54165">MEKYLKKMNDVAASLQSSAHSPKTTTFQRRGARKMMMAASELMGGFNPKCRGHFSSLLLQSYSQIGAFPHLYNVNGVPCPTHQMNQIGNISNREEGSPISKHGISSLEFDSKGVYLVSVTKSGCLMVLDFESLYSQTLHSFPCMDEDESKHVFHISLHQQLDSVGWNSAYQDEIACTSTKTNEVLIFDIGYDSSDPAQVLKTRRTVTVHGNDIRKGLTDVAFSTDDKSRLVSSDTNGAVHVWDRRMSVLPCLELATNNYSSINSVKLNVDNQMIFGGDRRGTIYMWDFRGGRASSGFQSHREVCHPPAASWKLASMLEKIGPLKAQSNIVSKEVHSITFDPSCPHHLAFHLDDGWSGILNTHNFQITHIHCPPPAWLNDANTISNLLYFRKPSWLPALSIYVIGSSSDNGIHLLDFYPDRSSPCHVDYREDTEIHSGMVNGCRQNRFVPLSESVTTCATHPLNGTIVAGTKNSSLLIVSQQKHSIKGD</sequence>
<keyword evidence="2" id="KW-0677">Repeat</keyword>
<dbReference type="InterPro" id="IPR051179">
    <property type="entry name" value="WD_repeat_multifunction"/>
</dbReference>
<dbReference type="Pfam" id="PF00400">
    <property type="entry name" value="WD40"/>
    <property type="match status" value="2"/>
</dbReference>
<evidence type="ECO:0000256" key="3">
    <source>
        <dbReference type="PROSITE-ProRule" id="PRU00221"/>
    </source>
</evidence>
<dbReference type="AlphaFoldDB" id="A0AAV8SZ71"/>
<dbReference type="InterPro" id="IPR015943">
    <property type="entry name" value="WD40/YVTN_repeat-like_dom_sf"/>
</dbReference>
<feature type="repeat" description="WD" evidence="3">
    <location>
        <begin position="255"/>
        <end position="296"/>
    </location>
</feature>
<name>A0AAV8SZ71_9ROSI</name>
<dbReference type="Gene3D" id="2.130.10.10">
    <property type="entry name" value="YVTN repeat-like/Quinoprotein amine dehydrogenase"/>
    <property type="match status" value="1"/>
</dbReference>
<proteinExistence type="predicted"/>
<keyword evidence="1 3" id="KW-0853">WD repeat</keyword>
<gene>
    <name evidence="4" type="ORF">K2173_008794</name>
</gene>
<organism evidence="4 5">
    <name type="scientific">Erythroxylum novogranatense</name>
    <dbReference type="NCBI Taxonomy" id="1862640"/>
    <lineage>
        <taxon>Eukaryota</taxon>
        <taxon>Viridiplantae</taxon>
        <taxon>Streptophyta</taxon>
        <taxon>Embryophyta</taxon>
        <taxon>Tracheophyta</taxon>
        <taxon>Spermatophyta</taxon>
        <taxon>Magnoliopsida</taxon>
        <taxon>eudicotyledons</taxon>
        <taxon>Gunneridae</taxon>
        <taxon>Pentapetalae</taxon>
        <taxon>rosids</taxon>
        <taxon>fabids</taxon>
        <taxon>Malpighiales</taxon>
        <taxon>Erythroxylaceae</taxon>
        <taxon>Erythroxylum</taxon>
    </lineage>
</organism>
<dbReference type="Proteomes" id="UP001159364">
    <property type="component" value="Linkage Group LG07"/>
</dbReference>
<dbReference type="SUPFAM" id="SSF50978">
    <property type="entry name" value="WD40 repeat-like"/>
    <property type="match status" value="1"/>
</dbReference>
<protein>
    <recommendedName>
        <fullName evidence="6">Transducin/WD40 repeat-like superfamily protein</fullName>
    </recommendedName>
</protein>
<evidence type="ECO:0000256" key="1">
    <source>
        <dbReference type="ARBA" id="ARBA00022574"/>
    </source>
</evidence>
<evidence type="ECO:0000313" key="4">
    <source>
        <dbReference type="EMBL" id="KAJ8759613.1"/>
    </source>
</evidence>
<dbReference type="SMART" id="SM00320">
    <property type="entry name" value="WD40"/>
    <property type="match status" value="4"/>
</dbReference>
<dbReference type="PROSITE" id="PS50082">
    <property type="entry name" value="WD_REPEATS_2"/>
    <property type="match status" value="1"/>
</dbReference>
<comment type="caution">
    <text evidence="4">The sequence shown here is derived from an EMBL/GenBank/DDBJ whole genome shotgun (WGS) entry which is preliminary data.</text>
</comment>
<dbReference type="PANTHER" id="PTHR19857:SF21">
    <property type="entry name" value="ANAPHASE-PROMOTING COMPLEX SUBUNIT 4 WD40 DOMAIN-CONTAINING PROTEIN"/>
    <property type="match status" value="1"/>
</dbReference>
<dbReference type="InterPro" id="IPR001680">
    <property type="entry name" value="WD40_rpt"/>
</dbReference>
<reference evidence="4 5" key="1">
    <citation type="submission" date="2021-09" db="EMBL/GenBank/DDBJ databases">
        <title>Genomic insights and catalytic innovation underlie evolution of tropane alkaloids biosynthesis.</title>
        <authorList>
            <person name="Wang Y.-J."/>
            <person name="Tian T."/>
            <person name="Huang J.-P."/>
            <person name="Huang S.-X."/>
        </authorList>
    </citation>
    <scope>NUCLEOTIDE SEQUENCE [LARGE SCALE GENOMIC DNA]</scope>
    <source>
        <strain evidence="4">KIB-2018</strain>
        <tissue evidence="4">Leaf</tissue>
    </source>
</reference>
<evidence type="ECO:0008006" key="6">
    <source>
        <dbReference type="Google" id="ProtNLM"/>
    </source>
</evidence>
<accession>A0AAV8SZ71</accession>
<dbReference type="InterPro" id="IPR036322">
    <property type="entry name" value="WD40_repeat_dom_sf"/>
</dbReference>